<dbReference type="GO" id="GO:0016887">
    <property type="term" value="F:ATP hydrolysis activity"/>
    <property type="evidence" value="ECO:0007669"/>
    <property type="project" value="InterPro"/>
</dbReference>
<evidence type="ECO:0000313" key="7">
    <source>
        <dbReference type="EMBL" id="KZE43730.1"/>
    </source>
</evidence>
<dbReference type="PANTHER" id="PTHR24221:SF653">
    <property type="entry name" value="TRANSPORT ATP-BINDING PROTEIN CYDC"/>
    <property type="match status" value="1"/>
</dbReference>
<name>A0A0J5SQ63_9BACI</name>
<dbReference type="InterPro" id="IPR014223">
    <property type="entry name" value="ABC_CydC/D"/>
</dbReference>
<dbReference type="GO" id="GO:0005886">
    <property type="term" value="C:plasma membrane"/>
    <property type="evidence" value="ECO:0007669"/>
    <property type="project" value="UniProtKB-SubCell"/>
</dbReference>
<dbReference type="PATRIC" id="fig|189381.10.peg.3809"/>
<dbReference type="AlphaFoldDB" id="A0A0J5SQ63"/>
<dbReference type="InterPro" id="IPR003439">
    <property type="entry name" value="ABC_transporter-like_ATP-bd"/>
</dbReference>
<evidence type="ECO:0000256" key="4">
    <source>
        <dbReference type="ARBA" id="ARBA00022840"/>
    </source>
</evidence>
<dbReference type="CDD" id="cd03228">
    <property type="entry name" value="ABCC_MRP_Like"/>
    <property type="match status" value="1"/>
</dbReference>
<dbReference type="InterPro" id="IPR027417">
    <property type="entry name" value="P-loop_NTPase"/>
</dbReference>
<dbReference type="Gene3D" id="3.40.50.300">
    <property type="entry name" value="P-loop containing nucleotide triphosphate hydrolases"/>
    <property type="match status" value="1"/>
</dbReference>
<keyword evidence="3" id="KW-0547">Nucleotide-binding</keyword>
<keyword evidence="5" id="KW-1133">Transmembrane helix</keyword>
<keyword evidence="6" id="KW-0472">Membrane</keyword>
<dbReference type="InterPro" id="IPR011527">
    <property type="entry name" value="ABC1_TM_dom"/>
</dbReference>
<reference evidence="8" key="1">
    <citation type="submission" date="2016-01" db="EMBL/GenBank/DDBJ databases">
        <title>Whole genome sequencing of Bhargavaea cecembensis T14.</title>
        <authorList>
            <person name="Hong K.W."/>
        </authorList>
    </citation>
    <scope>NUCLEOTIDE SEQUENCE [LARGE SCALE GENOMIC DNA]</scope>
    <source>
        <strain evidence="8">M19</strain>
    </source>
</reference>
<dbReference type="InterPro" id="IPR003593">
    <property type="entry name" value="AAA+_ATPase"/>
</dbReference>
<dbReference type="InterPro" id="IPR039421">
    <property type="entry name" value="Type_1_exporter"/>
</dbReference>
<evidence type="ECO:0000313" key="8">
    <source>
        <dbReference type="Proteomes" id="UP000076510"/>
    </source>
</evidence>
<dbReference type="EMBL" id="LQQY01000046">
    <property type="protein sequence ID" value="KZE43730.1"/>
    <property type="molecule type" value="Genomic_DNA"/>
</dbReference>
<dbReference type="GO" id="GO:0140359">
    <property type="term" value="F:ABC-type transporter activity"/>
    <property type="evidence" value="ECO:0007669"/>
    <property type="project" value="InterPro"/>
</dbReference>
<keyword evidence="2" id="KW-0812">Transmembrane</keyword>
<dbReference type="GO" id="GO:0005524">
    <property type="term" value="F:ATP binding"/>
    <property type="evidence" value="ECO:0007669"/>
    <property type="project" value="UniProtKB-KW"/>
</dbReference>
<evidence type="ECO:0000256" key="1">
    <source>
        <dbReference type="ARBA" id="ARBA00004651"/>
    </source>
</evidence>
<dbReference type="PROSITE" id="PS50929">
    <property type="entry name" value="ABC_TM1F"/>
    <property type="match status" value="1"/>
</dbReference>
<proteinExistence type="predicted"/>
<dbReference type="PANTHER" id="PTHR24221">
    <property type="entry name" value="ATP-BINDING CASSETTE SUB-FAMILY B"/>
    <property type="match status" value="1"/>
</dbReference>
<protein>
    <submittedName>
        <fullName evidence="7">ABC transporter ATP-binding protein</fullName>
    </submittedName>
</protein>
<dbReference type="SMART" id="SM00382">
    <property type="entry name" value="AAA"/>
    <property type="match status" value="1"/>
</dbReference>
<dbReference type="SUPFAM" id="SSF52540">
    <property type="entry name" value="P-loop containing nucleoside triphosphate hydrolases"/>
    <property type="match status" value="1"/>
</dbReference>
<dbReference type="OrthoDB" id="9802264at2"/>
<dbReference type="CDD" id="cd18585">
    <property type="entry name" value="ABC_6TM_CydC"/>
    <property type="match status" value="1"/>
</dbReference>
<keyword evidence="4 7" id="KW-0067">ATP-binding</keyword>
<dbReference type="GO" id="GO:0045454">
    <property type="term" value="P:cell redox homeostasis"/>
    <property type="evidence" value="ECO:0007669"/>
    <property type="project" value="InterPro"/>
</dbReference>
<evidence type="ECO:0000256" key="6">
    <source>
        <dbReference type="ARBA" id="ARBA00023136"/>
    </source>
</evidence>
<dbReference type="RefSeq" id="WP_048004471.1">
    <property type="nucleotide sequence ID" value="NZ_CP047095.1"/>
</dbReference>
<gene>
    <name evidence="7" type="ORF">AV649_09670</name>
</gene>
<evidence type="ECO:0000256" key="5">
    <source>
        <dbReference type="ARBA" id="ARBA00022989"/>
    </source>
</evidence>
<dbReference type="NCBIfam" id="TIGR02868">
    <property type="entry name" value="CydC"/>
    <property type="match status" value="1"/>
</dbReference>
<comment type="caution">
    <text evidence="7">The sequence shown here is derived from an EMBL/GenBank/DDBJ whole genome shotgun (WGS) entry which is preliminary data.</text>
</comment>
<sequence length="567" mass="63311">MRELTEIIRLTLKEKKDVVLSAVFGAVAGLTSVGVFALSGYMISQAALEVPLYVLTIMIALMKLLGILKAVTRYAERYYSHRATFTILANLRASIFERLETIAPTIFQRYKSGDLLARIVGDVESLQNFFLRVFYPPLVMVIVFMATILFTLFYSMPTGILLMVGVLLTGFLIPSMVTLKQRKIESRVRDSRSELSAGTTEFLYGFRELKIHQQLSHQEEALGGASSTYVEEQDLESRHSLFSHTINLLVSLLITWFVLVVGVYAVGEGTLDGVLLAMLVMISLTVFDEAIPMATLPYHLEDSRKASKRLGEIRGAELKERRSEDAPDHAPSFRMEKVGFTFEGGERPSISGVDLYIPEGSKTAVIGASGSGKSTLLNLLLTFHTPDEGQILLDSHPLDAIKQESLWQRAAVILQENHFFHGSIRDNLLIAGEVDDEELERVLSKVKLPFGLEDTVTEKGGNLSGGEKQRMAIARAILKGGPLWIMDEPTSSIDPMLEAELMDVILQEAEHSTLLLISHRLTGLEEMDQIVVMEEGEIAEIGNYRELMDQKGYFYHMKEIEKNVIFQ</sequence>
<accession>A0A0J5SQ63</accession>
<comment type="subcellular location">
    <subcellularLocation>
        <location evidence="1">Cell membrane</location>
        <topology evidence="1">Multi-pass membrane protein</topology>
    </subcellularLocation>
</comment>
<dbReference type="SUPFAM" id="SSF90123">
    <property type="entry name" value="ABC transporter transmembrane region"/>
    <property type="match status" value="1"/>
</dbReference>
<dbReference type="PROSITE" id="PS00211">
    <property type="entry name" value="ABC_TRANSPORTER_1"/>
    <property type="match status" value="1"/>
</dbReference>
<dbReference type="GO" id="GO:0034040">
    <property type="term" value="F:ATPase-coupled lipid transmembrane transporter activity"/>
    <property type="evidence" value="ECO:0007669"/>
    <property type="project" value="TreeGrafter"/>
</dbReference>
<evidence type="ECO:0000256" key="2">
    <source>
        <dbReference type="ARBA" id="ARBA00022692"/>
    </source>
</evidence>
<dbReference type="InterPro" id="IPR036640">
    <property type="entry name" value="ABC1_TM_sf"/>
</dbReference>
<dbReference type="Gene3D" id="1.20.1560.10">
    <property type="entry name" value="ABC transporter type 1, transmembrane domain"/>
    <property type="match status" value="1"/>
</dbReference>
<dbReference type="InterPro" id="IPR017871">
    <property type="entry name" value="ABC_transporter-like_CS"/>
</dbReference>
<evidence type="ECO:0000256" key="3">
    <source>
        <dbReference type="ARBA" id="ARBA00022741"/>
    </source>
</evidence>
<dbReference type="Proteomes" id="UP000076510">
    <property type="component" value="Unassembled WGS sequence"/>
</dbReference>
<dbReference type="PROSITE" id="PS50893">
    <property type="entry name" value="ABC_TRANSPORTER_2"/>
    <property type="match status" value="1"/>
</dbReference>
<dbReference type="GO" id="GO:0034775">
    <property type="term" value="P:glutathione transmembrane transport"/>
    <property type="evidence" value="ECO:0007669"/>
    <property type="project" value="InterPro"/>
</dbReference>
<organism evidence="7 8">
    <name type="scientific">Rossellomorea marisflavi</name>
    <dbReference type="NCBI Taxonomy" id="189381"/>
    <lineage>
        <taxon>Bacteria</taxon>
        <taxon>Bacillati</taxon>
        <taxon>Bacillota</taxon>
        <taxon>Bacilli</taxon>
        <taxon>Bacillales</taxon>
        <taxon>Bacillaceae</taxon>
        <taxon>Rossellomorea</taxon>
    </lineage>
</organism>
<dbReference type="Pfam" id="PF00005">
    <property type="entry name" value="ABC_tran"/>
    <property type="match status" value="1"/>
</dbReference>
<dbReference type="Pfam" id="PF00664">
    <property type="entry name" value="ABC_membrane"/>
    <property type="match status" value="1"/>
</dbReference>